<gene>
    <name evidence="1" type="ORF">MUN87_06755</name>
</gene>
<organism evidence="1 2">
    <name type="scientific">Gracilibacillus salinarum</name>
    <dbReference type="NCBI Taxonomy" id="2932255"/>
    <lineage>
        <taxon>Bacteria</taxon>
        <taxon>Bacillati</taxon>
        <taxon>Bacillota</taxon>
        <taxon>Bacilli</taxon>
        <taxon>Bacillales</taxon>
        <taxon>Bacillaceae</taxon>
        <taxon>Gracilibacillus</taxon>
    </lineage>
</organism>
<evidence type="ECO:0000313" key="1">
    <source>
        <dbReference type="EMBL" id="UOQ86581.1"/>
    </source>
</evidence>
<evidence type="ECO:0000313" key="2">
    <source>
        <dbReference type="Proteomes" id="UP000831537"/>
    </source>
</evidence>
<accession>A0ABY4GQW9</accession>
<keyword evidence="2" id="KW-1185">Reference proteome</keyword>
<dbReference type="Proteomes" id="UP000831537">
    <property type="component" value="Chromosome"/>
</dbReference>
<protein>
    <recommendedName>
        <fullName evidence="3">DUF2007 domain-containing protein</fullName>
    </recommendedName>
</protein>
<sequence length="78" mass="9307">MRLFRKFFSKYKHLAYTAFENEKYLEVVSKLKQDGVMFRTEIIRSLHTSEVIGHHDNAQYEIYVKESDKHKAQAAINK</sequence>
<evidence type="ECO:0008006" key="3">
    <source>
        <dbReference type="Google" id="ProtNLM"/>
    </source>
</evidence>
<reference evidence="1 2" key="1">
    <citation type="submission" date="2022-04" db="EMBL/GenBank/DDBJ databases">
        <title>Gracilibacillus sp. isolated from saltern.</title>
        <authorList>
            <person name="Won M."/>
            <person name="Lee C.-M."/>
            <person name="Woen H.-Y."/>
            <person name="Kwon S.-W."/>
        </authorList>
    </citation>
    <scope>NUCLEOTIDE SEQUENCE [LARGE SCALE GENOMIC DNA]</scope>
    <source>
        <strain evidence="1 2">SSPM10-3</strain>
    </source>
</reference>
<name>A0ABY4GQW9_9BACI</name>
<dbReference type="EMBL" id="CP095071">
    <property type="protein sequence ID" value="UOQ86581.1"/>
    <property type="molecule type" value="Genomic_DNA"/>
</dbReference>
<proteinExistence type="predicted"/>
<dbReference type="RefSeq" id="WP_244746946.1">
    <property type="nucleotide sequence ID" value="NZ_CP095071.1"/>
</dbReference>